<accession>A0A6A4HIV7</accession>
<dbReference type="InterPro" id="IPR002401">
    <property type="entry name" value="Cyt_P450_E_grp-I"/>
</dbReference>
<evidence type="ECO:0000256" key="6">
    <source>
        <dbReference type="ARBA" id="ARBA00023004"/>
    </source>
</evidence>
<dbReference type="SUPFAM" id="SSF48264">
    <property type="entry name" value="Cytochrome P450"/>
    <property type="match status" value="1"/>
</dbReference>
<dbReference type="PANTHER" id="PTHR24292:SF54">
    <property type="entry name" value="CYP9F3-RELATED"/>
    <property type="match status" value="1"/>
</dbReference>
<dbReference type="AlphaFoldDB" id="A0A6A4HIV7"/>
<dbReference type="InterPro" id="IPR036396">
    <property type="entry name" value="Cyt_P450_sf"/>
</dbReference>
<proteinExistence type="inferred from homology"/>
<dbReference type="Pfam" id="PF00067">
    <property type="entry name" value="p450"/>
    <property type="match status" value="1"/>
</dbReference>
<dbReference type="InterPro" id="IPR050476">
    <property type="entry name" value="Insect_CytP450_Detox"/>
</dbReference>
<dbReference type="PANTHER" id="PTHR24292">
    <property type="entry name" value="CYTOCHROME P450"/>
    <property type="match status" value="1"/>
</dbReference>
<keyword evidence="6" id="KW-0408">Iron</keyword>
<dbReference type="GO" id="GO:0020037">
    <property type="term" value="F:heme binding"/>
    <property type="evidence" value="ECO:0007669"/>
    <property type="project" value="InterPro"/>
</dbReference>
<protein>
    <submittedName>
        <fullName evidence="8">Cytochrome P450</fullName>
    </submittedName>
</protein>
<reference evidence="8" key="1">
    <citation type="journal article" date="2019" name="Environ. Microbiol.">
        <title>Fungal ecological strategies reflected in gene transcription - a case study of two litter decomposers.</title>
        <authorList>
            <person name="Barbi F."/>
            <person name="Kohler A."/>
            <person name="Barry K."/>
            <person name="Baskaran P."/>
            <person name="Daum C."/>
            <person name="Fauchery L."/>
            <person name="Ihrmark K."/>
            <person name="Kuo A."/>
            <person name="LaButti K."/>
            <person name="Lipzen A."/>
            <person name="Morin E."/>
            <person name="Grigoriev I.V."/>
            <person name="Henrissat B."/>
            <person name="Lindahl B."/>
            <person name="Martin F."/>
        </authorList>
    </citation>
    <scope>NUCLEOTIDE SEQUENCE</scope>
    <source>
        <strain evidence="8">JB14</strain>
    </source>
</reference>
<keyword evidence="4" id="KW-0479">Metal-binding</keyword>
<organism evidence="8 9">
    <name type="scientific">Gymnopus androsaceus JB14</name>
    <dbReference type="NCBI Taxonomy" id="1447944"/>
    <lineage>
        <taxon>Eukaryota</taxon>
        <taxon>Fungi</taxon>
        <taxon>Dikarya</taxon>
        <taxon>Basidiomycota</taxon>
        <taxon>Agaricomycotina</taxon>
        <taxon>Agaricomycetes</taxon>
        <taxon>Agaricomycetidae</taxon>
        <taxon>Agaricales</taxon>
        <taxon>Marasmiineae</taxon>
        <taxon>Omphalotaceae</taxon>
        <taxon>Gymnopus</taxon>
    </lineage>
</organism>
<evidence type="ECO:0000256" key="2">
    <source>
        <dbReference type="ARBA" id="ARBA00010617"/>
    </source>
</evidence>
<comment type="similarity">
    <text evidence="2">Belongs to the cytochrome P450 family.</text>
</comment>
<dbReference type="Gene3D" id="1.10.630.10">
    <property type="entry name" value="Cytochrome P450"/>
    <property type="match status" value="1"/>
</dbReference>
<keyword evidence="5" id="KW-0560">Oxidoreductase</keyword>
<dbReference type="Proteomes" id="UP000799118">
    <property type="component" value="Unassembled WGS sequence"/>
</dbReference>
<dbReference type="GO" id="GO:0004497">
    <property type="term" value="F:monooxygenase activity"/>
    <property type="evidence" value="ECO:0007669"/>
    <property type="project" value="UniProtKB-KW"/>
</dbReference>
<dbReference type="GO" id="GO:0005506">
    <property type="term" value="F:iron ion binding"/>
    <property type="evidence" value="ECO:0007669"/>
    <property type="project" value="InterPro"/>
</dbReference>
<dbReference type="PRINTS" id="PR00385">
    <property type="entry name" value="P450"/>
</dbReference>
<dbReference type="OrthoDB" id="1470350at2759"/>
<evidence type="ECO:0000256" key="5">
    <source>
        <dbReference type="ARBA" id="ARBA00023002"/>
    </source>
</evidence>
<evidence type="ECO:0000256" key="3">
    <source>
        <dbReference type="ARBA" id="ARBA00022617"/>
    </source>
</evidence>
<keyword evidence="7" id="KW-0503">Monooxygenase</keyword>
<dbReference type="GO" id="GO:0016705">
    <property type="term" value="F:oxidoreductase activity, acting on paired donors, with incorporation or reduction of molecular oxygen"/>
    <property type="evidence" value="ECO:0007669"/>
    <property type="project" value="InterPro"/>
</dbReference>
<gene>
    <name evidence="8" type="ORF">BT96DRAFT_1021005</name>
</gene>
<evidence type="ECO:0000256" key="7">
    <source>
        <dbReference type="ARBA" id="ARBA00023033"/>
    </source>
</evidence>
<keyword evidence="3" id="KW-0349">Heme</keyword>
<comment type="cofactor">
    <cofactor evidence="1">
        <name>heme</name>
        <dbReference type="ChEBI" id="CHEBI:30413"/>
    </cofactor>
</comment>
<evidence type="ECO:0000313" key="9">
    <source>
        <dbReference type="Proteomes" id="UP000799118"/>
    </source>
</evidence>
<dbReference type="EMBL" id="ML769503">
    <property type="protein sequence ID" value="KAE9397034.1"/>
    <property type="molecule type" value="Genomic_DNA"/>
</dbReference>
<sequence length="485" mass="55158">MFYTISILFLFSLITLLSLLALHLSRLRASMIAVIARDIPKQSSIFGADSLLNRFMPPISGVLLGIDYSWLSKYKRYQQWNVHFTISFWPGRISLWLADAKAIKAVSSSRRKFPKPVDLYAVLEVFGPNIISSEDSEWKKFRKISGAAFSDRNTKLVWDSTCDVMTTLMIGPWRGQTLISIEHVDTLTLQIALSVLASAAFGKPTESIGSSSHRMSFRDSLHMVASNMWIKLGFPSWMIYIHPQYRCILQAFNELEQYMIEMIADRRDAGKGSTSDDLFGLLLAANEEYDINSQVKLNDRELRGNLFVFLLGGHEGSAHTMSFMFGLLALHQDIQDKLYQNITQVLGSRDPTYEDIKHIPYAMAIVNETLRLFPPVNVIPKRSAEDTSLIVCNNGVSTTIPVPKGMDVYIDTVGLHYNPQYWHDPEKFHPERFLDDWPRDAFLPFGSGSRMWHRKESGLKDSSLTPPSHSFETLNLKAENPWYGN</sequence>
<name>A0A6A4HIV7_9AGAR</name>
<evidence type="ECO:0000313" key="8">
    <source>
        <dbReference type="EMBL" id="KAE9397034.1"/>
    </source>
</evidence>
<keyword evidence="9" id="KW-1185">Reference proteome</keyword>
<evidence type="ECO:0000256" key="4">
    <source>
        <dbReference type="ARBA" id="ARBA00022723"/>
    </source>
</evidence>
<evidence type="ECO:0000256" key="1">
    <source>
        <dbReference type="ARBA" id="ARBA00001971"/>
    </source>
</evidence>
<dbReference type="InterPro" id="IPR001128">
    <property type="entry name" value="Cyt_P450"/>
</dbReference>
<dbReference type="PRINTS" id="PR00463">
    <property type="entry name" value="EP450I"/>
</dbReference>